<protein>
    <recommendedName>
        <fullName evidence="1">Reverse transcriptase domain-containing protein</fullName>
    </recommendedName>
</protein>
<sequence>MVTFFHDMMHKEIEIYVNDIICKSKTEGAHIDNLRHLFERLRKYHLKLNTTKCNFGVKSGRVLGFIVSQKGIEVDPDKVKAIVEMPAPRTEKEVRGFLGRLNYISRFISQLTSTCEPIFKLLRKNHAVKWNEDCQSAFEKIKQYLTEPPIFMPPVPARP</sequence>
<name>A0AAV1XRC8_LUPLU</name>
<accession>A0AAV1XRC8</accession>
<dbReference type="SUPFAM" id="SSF56672">
    <property type="entry name" value="DNA/RNA polymerases"/>
    <property type="match status" value="1"/>
</dbReference>
<dbReference type="AlphaFoldDB" id="A0AAV1XRC8"/>
<dbReference type="EMBL" id="CAXHTB010000017">
    <property type="protein sequence ID" value="CAL0323398.1"/>
    <property type="molecule type" value="Genomic_DNA"/>
</dbReference>
<comment type="caution">
    <text evidence="2">The sequence shown here is derived from an EMBL/GenBank/DDBJ whole genome shotgun (WGS) entry which is preliminary data.</text>
</comment>
<evidence type="ECO:0000313" key="2">
    <source>
        <dbReference type="EMBL" id="CAL0323398.1"/>
    </source>
</evidence>
<dbReference type="PANTHER" id="PTHR37984:SF5">
    <property type="entry name" value="PROTEIN NYNRIN-LIKE"/>
    <property type="match status" value="1"/>
</dbReference>
<dbReference type="InterPro" id="IPR043128">
    <property type="entry name" value="Rev_trsase/Diguanyl_cyclase"/>
</dbReference>
<dbReference type="InterPro" id="IPR050951">
    <property type="entry name" value="Retrovirus_Pol_polyprotein"/>
</dbReference>
<dbReference type="InterPro" id="IPR000477">
    <property type="entry name" value="RT_dom"/>
</dbReference>
<dbReference type="Proteomes" id="UP001497480">
    <property type="component" value="Unassembled WGS sequence"/>
</dbReference>
<evidence type="ECO:0000313" key="3">
    <source>
        <dbReference type="Proteomes" id="UP001497480"/>
    </source>
</evidence>
<dbReference type="Gene3D" id="3.30.70.270">
    <property type="match status" value="2"/>
</dbReference>
<feature type="domain" description="Reverse transcriptase" evidence="1">
    <location>
        <begin position="6"/>
        <end position="67"/>
    </location>
</feature>
<dbReference type="Pfam" id="PF00078">
    <property type="entry name" value="RVT_1"/>
    <property type="match status" value="1"/>
</dbReference>
<evidence type="ECO:0000259" key="1">
    <source>
        <dbReference type="Pfam" id="PF00078"/>
    </source>
</evidence>
<reference evidence="2 3" key="1">
    <citation type="submission" date="2024-03" db="EMBL/GenBank/DDBJ databases">
        <authorList>
            <person name="Martinez-Hernandez J."/>
        </authorList>
    </citation>
    <scope>NUCLEOTIDE SEQUENCE [LARGE SCALE GENOMIC DNA]</scope>
</reference>
<organism evidence="2 3">
    <name type="scientific">Lupinus luteus</name>
    <name type="common">European yellow lupine</name>
    <dbReference type="NCBI Taxonomy" id="3873"/>
    <lineage>
        <taxon>Eukaryota</taxon>
        <taxon>Viridiplantae</taxon>
        <taxon>Streptophyta</taxon>
        <taxon>Embryophyta</taxon>
        <taxon>Tracheophyta</taxon>
        <taxon>Spermatophyta</taxon>
        <taxon>Magnoliopsida</taxon>
        <taxon>eudicotyledons</taxon>
        <taxon>Gunneridae</taxon>
        <taxon>Pentapetalae</taxon>
        <taxon>rosids</taxon>
        <taxon>fabids</taxon>
        <taxon>Fabales</taxon>
        <taxon>Fabaceae</taxon>
        <taxon>Papilionoideae</taxon>
        <taxon>50 kb inversion clade</taxon>
        <taxon>genistoids sensu lato</taxon>
        <taxon>core genistoids</taxon>
        <taxon>Genisteae</taxon>
        <taxon>Lupinus</taxon>
    </lineage>
</organism>
<dbReference type="PANTHER" id="PTHR37984">
    <property type="entry name" value="PROTEIN CBG26694"/>
    <property type="match status" value="1"/>
</dbReference>
<gene>
    <name evidence="2" type="ORF">LLUT_LOCUS24458</name>
</gene>
<dbReference type="InterPro" id="IPR043502">
    <property type="entry name" value="DNA/RNA_pol_sf"/>
</dbReference>
<dbReference type="FunFam" id="3.30.70.270:FF:000020">
    <property type="entry name" value="Transposon Tf2-6 polyprotein-like Protein"/>
    <property type="match status" value="1"/>
</dbReference>
<proteinExistence type="predicted"/>
<keyword evidence="3" id="KW-1185">Reference proteome</keyword>